<dbReference type="Pfam" id="PF00615">
    <property type="entry name" value="RGS"/>
    <property type="match status" value="1"/>
</dbReference>
<accession>A0AA88KJV2</accession>
<evidence type="ECO:0000259" key="2">
    <source>
        <dbReference type="PROSITE" id="PS50132"/>
    </source>
</evidence>
<feature type="transmembrane region" description="Helical" evidence="1">
    <location>
        <begin position="323"/>
        <end position="348"/>
    </location>
</feature>
<feature type="transmembrane region" description="Helical" evidence="1">
    <location>
        <begin position="135"/>
        <end position="153"/>
    </location>
</feature>
<evidence type="ECO:0000256" key="1">
    <source>
        <dbReference type="SAM" id="Phobius"/>
    </source>
</evidence>
<dbReference type="RefSeq" id="XP_044550028.1">
    <property type="nucleotide sequence ID" value="XM_044692684.1"/>
</dbReference>
<dbReference type="AlphaFoldDB" id="A0AA88KJV2"/>
<evidence type="ECO:0000313" key="4">
    <source>
        <dbReference type="Proteomes" id="UP000816034"/>
    </source>
</evidence>
<dbReference type="PANTHER" id="PTHR10845:SF192">
    <property type="entry name" value="DOUBLE HIT, ISOFORM B"/>
    <property type="match status" value="1"/>
</dbReference>
<organism evidence="3 4">
    <name type="scientific">Naegleria lovaniensis</name>
    <name type="common">Amoeba</name>
    <dbReference type="NCBI Taxonomy" id="51637"/>
    <lineage>
        <taxon>Eukaryota</taxon>
        <taxon>Discoba</taxon>
        <taxon>Heterolobosea</taxon>
        <taxon>Tetramitia</taxon>
        <taxon>Eutetramitia</taxon>
        <taxon>Vahlkampfiidae</taxon>
        <taxon>Naegleria</taxon>
    </lineage>
</organism>
<proteinExistence type="predicted"/>
<gene>
    <name evidence="3" type="ORF">C9374_003184</name>
</gene>
<sequence>MAELLVLADNNNNNNTLVINTTAIPNCHPLLLNLTLTNPSLFRSHDLLRSVSDWTSMCPDTYISMALSLFVLLGYLLTFLLALIGIIYKRTSQNIVARNFILLLFTLFAECLFVLPITLRIIVGKSIYPCVIPSLIFFILPPIIALPTILRLLRVYGMYRLNLKKANFVAGRGSSASDERSMHILQGLEDGAVSHPHKEVQKDDENNQIVLEMKEHDHVHQEIKDPESIKTNHPQTSNHVNKDSEPQLKRLSLLTSPHFKLLQLLTSDKIIFVLSIAALLIHISLWAIFGGIQEGIHNSSGNWFFLATSFFEVNKGCGIKPNIFIVIGVEGGFYIVIEIISLILCIRADRDTWNVKIESLVFIGVQATSVIAYIVLGFIPVITTLVDYFAPFVLICALMLWFECTYCVLLPVCYAILEDWKKASKNAASENTVLKLLKNKKAYEMVKDFARRSYCLEPVLAWEDIQRFKSLKKEKRQEFALKIIERYLKVGAVMELNTSGIDNIRNSILEAMNAQSDHEISVNLFDKVETECMLNMTDVLVRLREKNEYIHSLMKE</sequence>
<dbReference type="InterPro" id="IPR036305">
    <property type="entry name" value="RGS_sf"/>
</dbReference>
<dbReference type="SUPFAM" id="SSF48097">
    <property type="entry name" value="Regulator of G-protein signaling, RGS"/>
    <property type="match status" value="1"/>
</dbReference>
<keyword evidence="1" id="KW-0472">Membrane</keyword>
<feature type="transmembrane region" description="Helical" evidence="1">
    <location>
        <begin position="62"/>
        <end position="88"/>
    </location>
</feature>
<feature type="transmembrane region" description="Helical" evidence="1">
    <location>
        <begin position="360"/>
        <end position="382"/>
    </location>
</feature>
<keyword evidence="1" id="KW-1133">Transmembrane helix</keyword>
<keyword evidence="1" id="KW-0812">Transmembrane</keyword>
<feature type="transmembrane region" description="Helical" evidence="1">
    <location>
        <begin position="388"/>
        <end position="417"/>
    </location>
</feature>
<feature type="transmembrane region" description="Helical" evidence="1">
    <location>
        <begin position="100"/>
        <end position="123"/>
    </location>
</feature>
<dbReference type="EMBL" id="PYSW02000017">
    <property type="protein sequence ID" value="KAG2386035.1"/>
    <property type="molecule type" value="Genomic_DNA"/>
</dbReference>
<dbReference type="SMART" id="SM00315">
    <property type="entry name" value="RGS"/>
    <property type="match status" value="1"/>
</dbReference>
<reference evidence="3 4" key="1">
    <citation type="journal article" date="2018" name="BMC Genomics">
        <title>The genome of Naegleria lovaniensis, the basis for a comparative approach to unravel pathogenicity factors of the human pathogenic amoeba N. fowleri.</title>
        <authorList>
            <person name="Liechti N."/>
            <person name="Schurch N."/>
            <person name="Bruggmann R."/>
            <person name="Wittwer M."/>
        </authorList>
    </citation>
    <scope>NUCLEOTIDE SEQUENCE [LARGE SCALE GENOMIC DNA]</scope>
    <source>
        <strain evidence="3 4">ATCC 30569</strain>
    </source>
</reference>
<keyword evidence="4" id="KW-1185">Reference proteome</keyword>
<feature type="domain" description="RGS" evidence="2">
    <location>
        <begin position="432"/>
        <end position="531"/>
    </location>
</feature>
<dbReference type="Proteomes" id="UP000816034">
    <property type="component" value="Unassembled WGS sequence"/>
</dbReference>
<dbReference type="PANTHER" id="PTHR10845">
    <property type="entry name" value="REGULATOR OF G PROTEIN SIGNALING"/>
    <property type="match status" value="1"/>
</dbReference>
<dbReference type="PROSITE" id="PS50132">
    <property type="entry name" value="RGS"/>
    <property type="match status" value="1"/>
</dbReference>
<dbReference type="InterPro" id="IPR016137">
    <property type="entry name" value="RGS"/>
</dbReference>
<comment type="caution">
    <text evidence="3">The sequence shown here is derived from an EMBL/GenBank/DDBJ whole genome shotgun (WGS) entry which is preliminary data.</text>
</comment>
<name>A0AA88KJV2_NAELO</name>
<dbReference type="GeneID" id="68095639"/>
<dbReference type="InterPro" id="IPR044926">
    <property type="entry name" value="RGS_subdomain_2"/>
</dbReference>
<feature type="transmembrane region" description="Helical" evidence="1">
    <location>
        <begin position="270"/>
        <end position="289"/>
    </location>
</feature>
<protein>
    <recommendedName>
        <fullName evidence="2">RGS domain-containing protein</fullName>
    </recommendedName>
</protein>
<evidence type="ECO:0000313" key="3">
    <source>
        <dbReference type="EMBL" id="KAG2386035.1"/>
    </source>
</evidence>
<dbReference type="Gene3D" id="1.10.167.10">
    <property type="entry name" value="Regulator of G-protein Signalling 4, domain 2"/>
    <property type="match status" value="1"/>
</dbReference>